<feature type="transmembrane region" description="Helical" evidence="6">
    <location>
        <begin position="52"/>
        <end position="72"/>
    </location>
</feature>
<dbReference type="PANTHER" id="PTHR42723:SF1">
    <property type="entry name" value="CHLOROPHYLL SYNTHASE, CHLOROPLASTIC"/>
    <property type="match status" value="1"/>
</dbReference>
<feature type="transmembrane region" description="Helical" evidence="6">
    <location>
        <begin position="101"/>
        <end position="119"/>
    </location>
</feature>
<evidence type="ECO:0000313" key="7">
    <source>
        <dbReference type="EMBL" id="SDB82017.1"/>
    </source>
</evidence>
<evidence type="ECO:0000256" key="5">
    <source>
        <dbReference type="ARBA" id="ARBA00023136"/>
    </source>
</evidence>
<dbReference type="AlphaFoldDB" id="A0A1G6GJ28"/>
<dbReference type="CDD" id="cd13961">
    <property type="entry name" value="PT_UbiA_DGGGPS"/>
    <property type="match status" value="1"/>
</dbReference>
<dbReference type="GO" id="GO:0016765">
    <property type="term" value="F:transferase activity, transferring alkyl or aryl (other than methyl) groups"/>
    <property type="evidence" value="ECO:0007669"/>
    <property type="project" value="InterPro"/>
</dbReference>
<evidence type="ECO:0000256" key="4">
    <source>
        <dbReference type="ARBA" id="ARBA00022989"/>
    </source>
</evidence>
<dbReference type="GO" id="GO:0016020">
    <property type="term" value="C:membrane"/>
    <property type="evidence" value="ECO:0007669"/>
    <property type="project" value="UniProtKB-SubCell"/>
</dbReference>
<feature type="transmembrane region" description="Helical" evidence="6">
    <location>
        <begin position="7"/>
        <end position="32"/>
    </location>
</feature>
<sequence>MYRKFRVGAIVPFLGLVRWQNLIIIVITQLAMRYLVMDPILAAMGFSLQLSSMAFAMLVLATVCIAGAGYVINDYFDIKVDAINKPTRPMVIHQVTRRESIALHFILNSIGILAGGYVAYSVHILGLWLIFPLATGLLWFYSTTYKRQLLTGNILVAILTALVPFMVVVFELPLLYADYLPELKELGLNFNVLTYWVGGFSFFAFLLTLIREIVKDMEDFEGDAVVGRNSLPLAFGMKSAKTVVFLLIGMNAIFLIYLFVTKLLYLPTGSVDYLSLGYLSLLVFIPSLWMMWLVFKANSKTDFSKISRLAKLIMLFGILYSLCFFIIVKFEILAS</sequence>
<protein>
    <submittedName>
        <fullName evidence="7">4-hydroxybenzoate polyprenyltransferase</fullName>
    </submittedName>
</protein>
<dbReference type="Gene3D" id="1.10.357.140">
    <property type="entry name" value="UbiA prenyltransferase"/>
    <property type="match status" value="1"/>
</dbReference>
<keyword evidence="3 6" id="KW-0812">Transmembrane</keyword>
<dbReference type="EMBL" id="FMYP01000001">
    <property type="protein sequence ID" value="SDB82017.1"/>
    <property type="molecule type" value="Genomic_DNA"/>
</dbReference>
<keyword evidence="7" id="KW-0808">Transferase</keyword>
<feature type="transmembrane region" description="Helical" evidence="6">
    <location>
        <begin position="154"/>
        <end position="176"/>
    </location>
</feature>
<feature type="transmembrane region" description="Helical" evidence="6">
    <location>
        <begin position="277"/>
        <end position="297"/>
    </location>
</feature>
<dbReference type="InterPro" id="IPR050475">
    <property type="entry name" value="Prenyltransferase_related"/>
</dbReference>
<dbReference type="STRING" id="1640674.SAMN05216323_1001145"/>
<keyword evidence="5 6" id="KW-0472">Membrane</keyword>
<dbReference type="InterPro" id="IPR044878">
    <property type="entry name" value="UbiA_sf"/>
</dbReference>
<evidence type="ECO:0000256" key="2">
    <source>
        <dbReference type="ARBA" id="ARBA00022475"/>
    </source>
</evidence>
<evidence type="ECO:0000313" key="8">
    <source>
        <dbReference type="Proteomes" id="UP000199452"/>
    </source>
</evidence>
<reference evidence="7 8" key="1">
    <citation type="submission" date="2016-09" db="EMBL/GenBank/DDBJ databases">
        <authorList>
            <person name="Capua I."/>
            <person name="De Benedictis P."/>
            <person name="Joannis T."/>
            <person name="Lombin L.H."/>
            <person name="Cattoli G."/>
        </authorList>
    </citation>
    <scope>NUCLEOTIDE SEQUENCE [LARGE SCALE GENOMIC DNA]</scope>
    <source>
        <strain evidence="7 8">A7P-90m</strain>
    </source>
</reference>
<dbReference type="Pfam" id="PF01040">
    <property type="entry name" value="UbiA"/>
    <property type="match status" value="1"/>
</dbReference>
<keyword evidence="8" id="KW-1185">Reference proteome</keyword>
<organism evidence="7 8">
    <name type="scientific">Williamwhitmania taraxaci</name>
    <dbReference type="NCBI Taxonomy" id="1640674"/>
    <lineage>
        <taxon>Bacteria</taxon>
        <taxon>Pseudomonadati</taxon>
        <taxon>Bacteroidota</taxon>
        <taxon>Bacteroidia</taxon>
        <taxon>Bacteroidales</taxon>
        <taxon>Williamwhitmaniaceae</taxon>
        <taxon>Williamwhitmania</taxon>
    </lineage>
</organism>
<accession>A0A1G6GJ28</accession>
<name>A0A1G6GJ28_9BACT</name>
<dbReference type="InterPro" id="IPR000537">
    <property type="entry name" value="UbiA_prenyltransferase"/>
</dbReference>
<evidence type="ECO:0000256" key="6">
    <source>
        <dbReference type="SAM" id="Phobius"/>
    </source>
</evidence>
<gene>
    <name evidence="7" type="ORF">SAMN05216323_1001145</name>
</gene>
<keyword evidence="2" id="KW-1003">Cell membrane</keyword>
<evidence type="ECO:0000256" key="1">
    <source>
        <dbReference type="ARBA" id="ARBA00004141"/>
    </source>
</evidence>
<dbReference type="PANTHER" id="PTHR42723">
    <property type="entry name" value="CHLOROPHYLL SYNTHASE"/>
    <property type="match status" value="1"/>
</dbReference>
<evidence type="ECO:0000256" key="3">
    <source>
        <dbReference type="ARBA" id="ARBA00022692"/>
    </source>
</evidence>
<feature type="transmembrane region" description="Helical" evidence="6">
    <location>
        <begin position="125"/>
        <end position="142"/>
    </location>
</feature>
<feature type="transmembrane region" description="Helical" evidence="6">
    <location>
        <begin position="188"/>
        <end position="210"/>
    </location>
</feature>
<dbReference type="RefSeq" id="WP_170829949.1">
    <property type="nucleotide sequence ID" value="NZ_FMYP01000001.1"/>
</dbReference>
<feature type="transmembrane region" description="Helical" evidence="6">
    <location>
        <begin position="243"/>
        <end position="265"/>
    </location>
</feature>
<comment type="subcellular location">
    <subcellularLocation>
        <location evidence="1">Membrane</location>
        <topology evidence="1">Multi-pass membrane protein</topology>
    </subcellularLocation>
</comment>
<proteinExistence type="predicted"/>
<dbReference type="Gene3D" id="1.20.120.1780">
    <property type="entry name" value="UbiA prenyltransferase"/>
    <property type="match status" value="1"/>
</dbReference>
<keyword evidence="4 6" id="KW-1133">Transmembrane helix</keyword>
<dbReference type="Proteomes" id="UP000199452">
    <property type="component" value="Unassembled WGS sequence"/>
</dbReference>
<feature type="transmembrane region" description="Helical" evidence="6">
    <location>
        <begin position="309"/>
        <end position="328"/>
    </location>
</feature>